<dbReference type="EMBL" id="CP017755">
    <property type="protein sequence ID" value="AOZ10340.1"/>
    <property type="molecule type" value="Genomic_DNA"/>
</dbReference>
<protein>
    <submittedName>
        <fullName evidence="1">Uncharacterized protein</fullName>
    </submittedName>
</protein>
<evidence type="ECO:0000313" key="2">
    <source>
        <dbReference type="Proteomes" id="UP000177515"/>
    </source>
</evidence>
<keyword evidence="2" id="KW-1185">Reference proteome</keyword>
<gene>
    <name evidence="1" type="ORF">BKK80_32650</name>
</gene>
<sequence length="65" mass="7252">MQQFDLYIRPAKPTLGLYVRKGAGLSDLEDADQWQLAGQVWENELPPGLLRELEANGHAFQELGG</sequence>
<accession>A0ABN4TX90</accession>
<dbReference type="Proteomes" id="UP000177515">
    <property type="component" value="Chromosome 2"/>
</dbReference>
<organism evidence="1 2">
    <name type="scientific">Cupriavidus malaysiensis</name>
    <dbReference type="NCBI Taxonomy" id="367825"/>
    <lineage>
        <taxon>Bacteria</taxon>
        <taxon>Pseudomonadati</taxon>
        <taxon>Pseudomonadota</taxon>
        <taxon>Betaproteobacteria</taxon>
        <taxon>Burkholderiales</taxon>
        <taxon>Burkholderiaceae</taxon>
        <taxon>Cupriavidus</taxon>
    </lineage>
</organism>
<name>A0ABN4TX90_9BURK</name>
<proteinExistence type="predicted"/>
<dbReference type="RefSeq" id="WP_071038976.1">
    <property type="nucleotide sequence ID" value="NZ_CP017755.1"/>
</dbReference>
<reference evidence="1 2" key="1">
    <citation type="submission" date="2016-10" db="EMBL/GenBank/DDBJ databases">
        <title>Complete genome sequences of three Cupriavidus strains isolated from various Malaysian environments.</title>
        <authorList>
            <person name="Abdullah A.A.-A."/>
            <person name="Shafie N.A.H."/>
            <person name="Lau N.S."/>
        </authorList>
    </citation>
    <scope>NUCLEOTIDE SEQUENCE [LARGE SCALE GENOMIC DNA]</scope>
    <source>
        <strain evidence="1 2">USMAA1020</strain>
    </source>
</reference>
<evidence type="ECO:0000313" key="1">
    <source>
        <dbReference type="EMBL" id="AOZ10340.1"/>
    </source>
</evidence>